<dbReference type="Pfam" id="PF01875">
    <property type="entry name" value="Memo"/>
    <property type="match status" value="1"/>
</dbReference>
<evidence type="ECO:0000256" key="1">
    <source>
        <dbReference type="ARBA" id="ARBA00006315"/>
    </source>
</evidence>
<dbReference type="CDD" id="cd07361">
    <property type="entry name" value="MEMO_like"/>
    <property type="match status" value="1"/>
</dbReference>
<evidence type="ECO:0000313" key="3">
    <source>
        <dbReference type="EMBL" id="MBV6342533.1"/>
    </source>
</evidence>
<dbReference type="PANTHER" id="PTHR11060">
    <property type="entry name" value="PROTEIN MEMO1"/>
    <property type="match status" value="1"/>
</dbReference>
<comment type="similarity">
    <text evidence="1 2">Belongs to the MEMO1 family.</text>
</comment>
<evidence type="ECO:0000313" key="4">
    <source>
        <dbReference type="Proteomes" id="UP001196980"/>
    </source>
</evidence>
<dbReference type="Gene3D" id="3.40.830.10">
    <property type="entry name" value="LigB-like"/>
    <property type="match status" value="1"/>
</dbReference>
<accession>A0ABS6S2B1</accession>
<dbReference type="EMBL" id="JABXWD010000274">
    <property type="protein sequence ID" value="MBV6342533.1"/>
    <property type="molecule type" value="Genomic_DNA"/>
</dbReference>
<name>A0ABS6S2B1_9BACT</name>
<keyword evidence="4" id="KW-1185">Reference proteome</keyword>
<proteinExistence type="inferred from homology"/>
<sequence length="277" mass="30416">MKRQAAVAGHFYKGTSEELQHQVKGLVQDDARKEKVFGIVTPHAGLIYSGRVAGATYSRVRLPDNIILIGPNHTGTGERFALMSKGQWEIPTHTFSINEGIADMLLKHSVFLKDDPIAHYYEHSLEVQLPFIAHFLSAAQSPDVSIVPITMLHATLQECNQVAITIAGVIRMAIAQKLATDIVIVASSDMSHYVTEEQARYKDNLALEKILAMDPEGLYEVVHEENISMCGAMPVTVMLYACMELGATRAELVKYETSAETSGDYNHVVGYAGVLVT</sequence>
<dbReference type="InterPro" id="IPR002737">
    <property type="entry name" value="MEMO1_fam"/>
</dbReference>
<dbReference type="NCBIfam" id="TIGR04336">
    <property type="entry name" value="AmmeMemoSam_B"/>
    <property type="match status" value="1"/>
</dbReference>
<dbReference type="SUPFAM" id="SSF53213">
    <property type="entry name" value="LigB-like"/>
    <property type="match status" value="1"/>
</dbReference>
<gene>
    <name evidence="3" type="primary">amrB</name>
    <name evidence="3" type="ORF">HWQ67_13155</name>
</gene>
<evidence type="ECO:0000256" key="2">
    <source>
        <dbReference type="HAMAP-Rule" id="MF_00055"/>
    </source>
</evidence>
<organism evidence="3 4">
    <name type="scientific">Candidatus Magnetobacterium casense</name>
    <dbReference type="NCBI Taxonomy" id="1455061"/>
    <lineage>
        <taxon>Bacteria</taxon>
        <taxon>Pseudomonadati</taxon>
        <taxon>Nitrospirota</taxon>
        <taxon>Thermodesulfovibrionia</taxon>
        <taxon>Thermodesulfovibrionales</taxon>
        <taxon>Candidatus Magnetobacteriaceae</taxon>
        <taxon>Candidatus Magnetobacterium</taxon>
    </lineage>
</organism>
<reference evidence="3 4" key="1">
    <citation type="journal article" date="2020" name="J Geophys Res Biogeosci">
        <title>Magnetotaxis as an Adaptation to Enable Bacterial Shuttling of Microbial Sulfur and Sulfur Cycling Across Aquatic Oxic#Anoxic Interfaces.</title>
        <authorList>
            <person name="Li J."/>
            <person name="Liu P."/>
            <person name="Wang J."/>
            <person name="Roberts A.P."/>
            <person name="Pan Y."/>
        </authorList>
    </citation>
    <scope>NUCLEOTIDE SEQUENCE [LARGE SCALE GENOMIC DNA]</scope>
    <source>
        <strain evidence="3 4">MYR-1_YQ</strain>
    </source>
</reference>
<comment type="caution">
    <text evidence="3">The sequence shown here is derived from an EMBL/GenBank/DDBJ whole genome shotgun (WGS) entry which is preliminary data.</text>
</comment>
<dbReference type="PANTHER" id="PTHR11060:SF0">
    <property type="entry name" value="PROTEIN MEMO1"/>
    <property type="match status" value="1"/>
</dbReference>
<dbReference type="HAMAP" id="MF_00055">
    <property type="entry name" value="MEMO1"/>
    <property type="match status" value="1"/>
</dbReference>
<dbReference type="RefSeq" id="WP_218253149.1">
    <property type="nucleotide sequence ID" value="NZ_JABXWD010000274.1"/>
</dbReference>
<protein>
    <recommendedName>
        <fullName evidence="2">MEMO1 family protein HWQ67_13155</fullName>
    </recommendedName>
</protein>
<dbReference type="Proteomes" id="UP001196980">
    <property type="component" value="Unassembled WGS sequence"/>
</dbReference>